<evidence type="ECO:0000256" key="4">
    <source>
        <dbReference type="ARBA" id="ARBA00022475"/>
    </source>
</evidence>
<evidence type="ECO:0000256" key="7">
    <source>
        <dbReference type="ARBA" id="ARBA00022692"/>
    </source>
</evidence>
<dbReference type="Gene3D" id="1.10.287.130">
    <property type="match status" value="1"/>
</dbReference>
<dbReference type="SUPFAM" id="SSF55874">
    <property type="entry name" value="ATPase domain of HSP90 chaperone/DNA topoisomerase II/histidine kinase"/>
    <property type="match status" value="1"/>
</dbReference>
<dbReference type="CDD" id="cd06225">
    <property type="entry name" value="HAMP"/>
    <property type="match status" value="1"/>
</dbReference>
<evidence type="ECO:0000256" key="11">
    <source>
        <dbReference type="ARBA" id="ARBA00022989"/>
    </source>
</evidence>
<dbReference type="Proteomes" id="UP000241238">
    <property type="component" value="Chromosome"/>
</dbReference>
<dbReference type="GO" id="GO:0016301">
    <property type="term" value="F:kinase activity"/>
    <property type="evidence" value="ECO:0007669"/>
    <property type="project" value="UniProtKB-KW"/>
</dbReference>
<dbReference type="InterPro" id="IPR005467">
    <property type="entry name" value="His_kinase_dom"/>
</dbReference>
<proteinExistence type="predicted"/>
<keyword evidence="10" id="KW-0067">ATP-binding</keyword>
<dbReference type="RefSeq" id="WP_005952024.1">
    <property type="nucleotide sequence ID" value="NZ_CP028103.1"/>
</dbReference>
<keyword evidence="13 14" id="KW-0472">Membrane</keyword>
<gene>
    <name evidence="17" type="ORF">C4N18_04155</name>
</gene>
<feature type="domain" description="Histidine kinase" evidence="15">
    <location>
        <begin position="333"/>
        <end position="533"/>
    </location>
</feature>
<accession>A0ABN5JIY8</accession>
<keyword evidence="6" id="KW-0808">Transferase</keyword>
<feature type="transmembrane region" description="Helical" evidence="14">
    <location>
        <begin position="238"/>
        <end position="257"/>
    </location>
</feature>
<comment type="catalytic activity">
    <reaction evidence="1">
        <text>ATP + protein L-histidine = ADP + protein N-phospho-L-histidine.</text>
        <dbReference type="EC" id="2.7.13.3"/>
    </reaction>
</comment>
<evidence type="ECO:0000259" key="16">
    <source>
        <dbReference type="PROSITE" id="PS50885"/>
    </source>
</evidence>
<evidence type="ECO:0000256" key="10">
    <source>
        <dbReference type="ARBA" id="ARBA00022840"/>
    </source>
</evidence>
<evidence type="ECO:0000259" key="15">
    <source>
        <dbReference type="PROSITE" id="PS50109"/>
    </source>
</evidence>
<evidence type="ECO:0000256" key="14">
    <source>
        <dbReference type="SAM" id="Phobius"/>
    </source>
</evidence>
<name>A0ABN5JIY8_FUSVA</name>
<dbReference type="InterPro" id="IPR003661">
    <property type="entry name" value="HisK_dim/P_dom"/>
</dbReference>
<evidence type="ECO:0000256" key="9">
    <source>
        <dbReference type="ARBA" id="ARBA00022777"/>
    </source>
</evidence>
<dbReference type="EMBL" id="CP028103">
    <property type="protein sequence ID" value="AVQ30452.1"/>
    <property type="molecule type" value="Genomic_DNA"/>
</dbReference>
<evidence type="ECO:0000256" key="5">
    <source>
        <dbReference type="ARBA" id="ARBA00022553"/>
    </source>
</evidence>
<dbReference type="SUPFAM" id="SSF47384">
    <property type="entry name" value="Homodimeric domain of signal transducing histidine kinase"/>
    <property type="match status" value="1"/>
</dbReference>
<protein>
    <recommendedName>
        <fullName evidence="3">histidine kinase</fullName>
        <ecNumber evidence="3">2.7.13.3</ecNumber>
    </recommendedName>
</protein>
<dbReference type="InterPro" id="IPR003594">
    <property type="entry name" value="HATPase_dom"/>
</dbReference>
<dbReference type="GeneID" id="77467174"/>
<evidence type="ECO:0000313" key="17">
    <source>
        <dbReference type="EMBL" id="AVQ30452.1"/>
    </source>
</evidence>
<dbReference type="Pfam" id="PF00512">
    <property type="entry name" value="HisKA"/>
    <property type="match status" value="1"/>
</dbReference>
<keyword evidence="12" id="KW-0902">Two-component regulatory system</keyword>
<keyword evidence="5" id="KW-0597">Phosphoprotein</keyword>
<dbReference type="InterPro" id="IPR050398">
    <property type="entry name" value="HssS/ArlS-like"/>
</dbReference>
<evidence type="ECO:0000256" key="6">
    <source>
        <dbReference type="ARBA" id="ARBA00022679"/>
    </source>
</evidence>
<keyword evidence="8" id="KW-0547">Nucleotide-binding</keyword>
<dbReference type="InterPro" id="IPR003660">
    <property type="entry name" value="HAMP_dom"/>
</dbReference>
<evidence type="ECO:0000256" key="13">
    <source>
        <dbReference type="ARBA" id="ARBA00023136"/>
    </source>
</evidence>
<sequence>MKIKNKLILTLSFTLMILLTVEVILGEFYFEKYFRYSKIKELENINFITNNEINYTLLKKYQDDNKGFALILKNNKILTLDNFFYLTLINKKDGERKIFLLDELLDNLYSEEKFKAKEGDNLTITSIKILGNYYIPITIEKGEEKFIDYKNINRNLDIEKFQGTVEKISIPNTIFSQADDFLEFLIAKKIDSIITNDYIDDDGDDEFRIINKTIGDFKVMIFYSYEDMKDIFPTIKSYFYFKGIIMIAIVIIIGRILGKNIVNPIEKVSLMAKNIGNLNFEKKGYKKSNDEIEELYKEIYRMSDNLENIINLYKKELEDNRSIKKKIEEKVKYFTHEIKTPLSAIIGFSDLLYEDNKNEEIKIINTEGKRLLKLTNELLKEDSSNKESCIKFEYFNLFQTLQMVLKIYEKELKKFIIHTNYEDNIIVIGNKEKIEQVIFNFLTNSIQHAEKEITLSVKKLKNNEVKIIIENDGKKIKEENLKKIWSKYFTTREKGTGLGLYVCKEILEAHNSKYNIKNTSTGVRASFTLKKYTNGT</sequence>
<dbReference type="SMART" id="SM00388">
    <property type="entry name" value="HisKA"/>
    <property type="match status" value="1"/>
</dbReference>
<dbReference type="PANTHER" id="PTHR45528:SF1">
    <property type="entry name" value="SENSOR HISTIDINE KINASE CPXA"/>
    <property type="match status" value="1"/>
</dbReference>
<dbReference type="SUPFAM" id="SSF158472">
    <property type="entry name" value="HAMP domain-like"/>
    <property type="match status" value="1"/>
</dbReference>
<keyword evidence="11 14" id="KW-1133">Transmembrane helix</keyword>
<evidence type="ECO:0000256" key="1">
    <source>
        <dbReference type="ARBA" id="ARBA00000085"/>
    </source>
</evidence>
<evidence type="ECO:0000256" key="12">
    <source>
        <dbReference type="ARBA" id="ARBA00023012"/>
    </source>
</evidence>
<dbReference type="InterPro" id="IPR036890">
    <property type="entry name" value="HATPase_C_sf"/>
</dbReference>
<organism evidence="17 18">
    <name type="scientific">Fusobacterium varium ATCC 27725</name>
    <dbReference type="NCBI Taxonomy" id="469618"/>
    <lineage>
        <taxon>Bacteria</taxon>
        <taxon>Fusobacteriati</taxon>
        <taxon>Fusobacteriota</taxon>
        <taxon>Fusobacteriia</taxon>
        <taxon>Fusobacteriales</taxon>
        <taxon>Fusobacteriaceae</taxon>
        <taxon>Fusobacterium</taxon>
    </lineage>
</organism>
<keyword evidence="18" id="KW-1185">Reference proteome</keyword>
<reference evidence="18" key="1">
    <citation type="journal article" date="2018" name="MSphere">
        <title>Fusobacterium Genomics Using MinION and Illumina Sequencing Enables Genome Completion and Correction.</title>
        <authorList>
            <person name="Todd S.M."/>
            <person name="Settlage R.E."/>
            <person name="Lahmers K.K."/>
            <person name="Slade D.J."/>
        </authorList>
    </citation>
    <scope>NUCLEOTIDE SEQUENCE [LARGE SCALE GENOMIC DNA]</scope>
    <source>
        <strain evidence="18">ATCC 27725</strain>
    </source>
</reference>
<keyword evidence="9 17" id="KW-0418">Kinase</keyword>
<comment type="subcellular location">
    <subcellularLocation>
        <location evidence="2">Cell membrane</location>
        <topology evidence="2">Multi-pass membrane protein</topology>
    </subcellularLocation>
</comment>
<dbReference type="Gene3D" id="3.30.565.10">
    <property type="entry name" value="Histidine kinase-like ATPase, C-terminal domain"/>
    <property type="match status" value="1"/>
</dbReference>
<evidence type="ECO:0000256" key="3">
    <source>
        <dbReference type="ARBA" id="ARBA00012438"/>
    </source>
</evidence>
<evidence type="ECO:0000256" key="8">
    <source>
        <dbReference type="ARBA" id="ARBA00022741"/>
    </source>
</evidence>
<evidence type="ECO:0000313" key="18">
    <source>
        <dbReference type="Proteomes" id="UP000241238"/>
    </source>
</evidence>
<dbReference type="SMART" id="SM00387">
    <property type="entry name" value="HATPase_c"/>
    <property type="match status" value="1"/>
</dbReference>
<dbReference type="PRINTS" id="PR00344">
    <property type="entry name" value="BCTRLSENSOR"/>
</dbReference>
<dbReference type="CDD" id="cd00082">
    <property type="entry name" value="HisKA"/>
    <property type="match status" value="1"/>
</dbReference>
<dbReference type="InterPro" id="IPR036097">
    <property type="entry name" value="HisK_dim/P_sf"/>
</dbReference>
<evidence type="ECO:0000256" key="2">
    <source>
        <dbReference type="ARBA" id="ARBA00004651"/>
    </source>
</evidence>
<keyword evidence="7 14" id="KW-0812">Transmembrane</keyword>
<dbReference type="InterPro" id="IPR004358">
    <property type="entry name" value="Sig_transdc_His_kin-like_C"/>
</dbReference>
<feature type="domain" description="HAMP" evidence="16">
    <location>
        <begin position="259"/>
        <end position="311"/>
    </location>
</feature>
<dbReference type="PANTHER" id="PTHR45528">
    <property type="entry name" value="SENSOR HISTIDINE KINASE CPXA"/>
    <property type="match status" value="1"/>
</dbReference>
<keyword evidence="4" id="KW-1003">Cell membrane</keyword>
<dbReference type="PROSITE" id="PS50885">
    <property type="entry name" value="HAMP"/>
    <property type="match status" value="1"/>
</dbReference>
<dbReference type="Gene3D" id="6.10.340.10">
    <property type="match status" value="1"/>
</dbReference>
<dbReference type="Pfam" id="PF02518">
    <property type="entry name" value="HATPase_c"/>
    <property type="match status" value="1"/>
</dbReference>
<dbReference type="EC" id="2.7.13.3" evidence="3"/>
<dbReference type="PROSITE" id="PS50109">
    <property type="entry name" value="HIS_KIN"/>
    <property type="match status" value="1"/>
</dbReference>